<feature type="compositionally biased region" description="Basic and acidic residues" evidence="1">
    <location>
        <begin position="8"/>
        <end position="19"/>
    </location>
</feature>
<dbReference type="EMBL" id="JAMZDX010000009">
    <property type="protein sequence ID" value="MCP2314321.1"/>
    <property type="molecule type" value="Genomic_DNA"/>
</dbReference>
<dbReference type="Proteomes" id="UP001206483">
    <property type="component" value="Unassembled WGS sequence"/>
</dbReference>
<protein>
    <submittedName>
        <fullName evidence="2">Uncharacterized protein</fullName>
    </submittedName>
</protein>
<organism evidence="2 3">
    <name type="scientific">Kitasatospora paracochleata</name>
    <dbReference type="NCBI Taxonomy" id="58354"/>
    <lineage>
        <taxon>Bacteria</taxon>
        <taxon>Bacillati</taxon>
        <taxon>Actinomycetota</taxon>
        <taxon>Actinomycetes</taxon>
        <taxon>Kitasatosporales</taxon>
        <taxon>Streptomycetaceae</taxon>
        <taxon>Kitasatospora</taxon>
    </lineage>
</organism>
<reference evidence="2 3" key="1">
    <citation type="submission" date="2022-06" db="EMBL/GenBank/DDBJ databases">
        <title>Sequencing the genomes of 1000 actinobacteria strains.</title>
        <authorList>
            <person name="Klenk H.-P."/>
        </authorList>
    </citation>
    <scope>NUCLEOTIDE SEQUENCE [LARGE SCALE GENOMIC DNA]</scope>
    <source>
        <strain evidence="2 3">DSM 41656</strain>
    </source>
</reference>
<keyword evidence="3" id="KW-1185">Reference proteome</keyword>
<evidence type="ECO:0000256" key="1">
    <source>
        <dbReference type="SAM" id="MobiDB-lite"/>
    </source>
</evidence>
<feature type="region of interest" description="Disordered" evidence="1">
    <location>
        <begin position="1"/>
        <end position="20"/>
    </location>
</feature>
<comment type="caution">
    <text evidence="2">The sequence shown here is derived from an EMBL/GenBank/DDBJ whole genome shotgun (WGS) entry which is preliminary data.</text>
</comment>
<accession>A0ABT1JCA3</accession>
<proteinExistence type="predicted"/>
<sequence length="34" mass="3652">MSKVLKLQKMDTVEGHGPIDQEAISVSSCDSQSC</sequence>
<name>A0ABT1JCA3_9ACTN</name>
<evidence type="ECO:0000313" key="3">
    <source>
        <dbReference type="Proteomes" id="UP001206483"/>
    </source>
</evidence>
<gene>
    <name evidence="2" type="ORF">FHR36_007522</name>
</gene>
<evidence type="ECO:0000313" key="2">
    <source>
        <dbReference type="EMBL" id="MCP2314321.1"/>
    </source>
</evidence>